<accession>A0A9P4SJC7</accession>
<keyword evidence="3" id="KW-1185">Reference proteome</keyword>
<sequence>MRPSFRPKVLILGILLGSVRDSPFDIREISLLAVSYGKQNESHFCSSDDMVAKSFLAGLESSSGALYARWIPRCTVKPHSVHGYRELYSDVIRPASLLHIVLTLCILQQMETLLRVFVVETSVSRL</sequence>
<name>A0A9P4SJC7_9PEZI</name>
<feature type="non-terminal residue" evidence="2">
    <location>
        <position position="126"/>
    </location>
</feature>
<organism evidence="2 3">
    <name type="scientific">Patellaria atrata CBS 101060</name>
    <dbReference type="NCBI Taxonomy" id="1346257"/>
    <lineage>
        <taxon>Eukaryota</taxon>
        <taxon>Fungi</taxon>
        <taxon>Dikarya</taxon>
        <taxon>Ascomycota</taxon>
        <taxon>Pezizomycotina</taxon>
        <taxon>Dothideomycetes</taxon>
        <taxon>Dothideomycetes incertae sedis</taxon>
        <taxon>Patellariales</taxon>
        <taxon>Patellariaceae</taxon>
        <taxon>Patellaria</taxon>
    </lineage>
</organism>
<evidence type="ECO:0000256" key="1">
    <source>
        <dbReference type="SAM" id="SignalP"/>
    </source>
</evidence>
<feature type="chain" id="PRO_5040450610" description="Secreted protein" evidence="1">
    <location>
        <begin position="22"/>
        <end position="126"/>
    </location>
</feature>
<gene>
    <name evidence="2" type="ORF">M501DRAFT_994313</name>
</gene>
<dbReference type="EMBL" id="MU006089">
    <property type="protein sequence ID" value="KAF2843399.1"/>
    <property type="molecule type" value="Genomic_DNA"/>
</dbReference>
<dbReference type="AlphaFoldDB" id="A0A9P4SJC7"/>
<feature type="signal peptide" evidence="1">
    <location>
        <begin position="1"/>
        <end position="21"/>
    </location>
</feature>
<comment type="caution">
    <text evidence="2">The sequence shown here is derived from an EMBL/GenBank/DDBJ whole genome shotgun (WGS) entry which is preliminary data.</text>
</comment>
<reference evidence="2" key="1">
    <citation type="journal article" date="2020" name="Stud. Mycol.">
        <title>101 Dothideomycetes genomes: a test case for predicting lifestyles and emergence of pathogens.</title>
        <authorList>
            <person name="Haridas S."/>
            <person name="Albert R."/>
            <person name="Binder M."/>
            <person name="Bloem J."/>
            <person name="Labutti K."/>
            <person name="Salamov A."/>
            <person name="Andreopoulos B."/>
            <person name="Baker S."/>
            <person name="Barry K."/>
            <person name="Bills G."/>
            <person name="Bluhm B."/>
            <person name="Cannon C."/>
            <person name="Castanera R."/>
            <person name="Culley D."/>
            <person name="Daum C."/>
            <person name="Ezra D."/>
            <person name="Gonzalez J."/>
            <person name="Henrissat B."/>
            <person name="Kuo A."/>
            <person name="Liang C."/>
            <person name="Lipzen A."/>
            <person name="Lutzoni F."/>
            <person name="Magnuson J."/>
            <person name="Mondo S."/>
            <person name="Nolan M."/>
            <person name="Ohm R."/>
            <person name="Pangilinan J."/>
            <person name="Park H.-J."/>
            <person name="Ramirez L."/>
            <person name="Alfaro M."/>
            <person name="Sun H."/>
            <person name="Tritt A."/>
            <person name="Yoshinaga Y."/>
            <person name="Zwiers L.-H."/>
            <person name="Turgeon B."/>
            <person name="Goodwin S."/>
            <person name="Spatafora J."/>
            <person name="Crous P."/>
            <person name="Grigoriev I."/>
        </authorList>
    </citation>
    <scope>NUCLEOTIDE SEQUENCE</scope>
    <source>
        <strain evidence="2">CBS 101060</strain>
    </source>
</reference>
<evidence type="ECO:0008006" key="4">
    <source>
        <dbReference type="Google" id="ProtNLM"/>
    </source>
</evidence>
<dbReference type="Proteomes" id="UP000799429">
    <property type="component" value="Unassembled WGS sequence"/>
</dbReference>
<keyword evidence="1" id="KW-0732">Signal</keyword>
<evidence type="ECO:0000313" key="2">
    <source>
        <dbReference type="EMBL" id="KAF2843399.1"/>
    </source>
</evidence>
<proteinExistence type="predicted"/>
<evidence type="ECO:0000313" key="3">
    <source>
        <dbReference type="Proteomes" id="UP000799429"/>
    </source>
</evidence>
<protein>
    <recommendedName>
        <fullName evidence="4">Secreted protein</fullName>
    </recommendedName>
</protein>